<keyword evidence="3 5" id="KW-1133">Transmembrane helix</keyword>
<keyword evidence="2 5" id="KW-0812">Transmembrane</keyword>
<name>A0A848E7T6_9PROT</name>
<dbReference type="EMBL" id="JABBKX010000001">
    <property type="protein sequence ID" value="NMJ40156.1"/>
    <property type="molecule type" value="Genomic_DNA"/>
</dbReference>
<evidence type="ECO:0008006" key="8">
    <source>
        <dbReference type="Google" id="ProtNLM"/>
    </source>
</evidence>
<sequence>MRGVVTPAVALLMTLVLLRIDPAQVMAWLRRPWMVTFLSAWVLLVAPLVAFGVTRAMGLDGPLGAGIVLVAASCAVTSAPAFARLVGLDAEISLIVAVATTALLPFTAPPLALGLLGLDLAISVGGLMLRLALIIGLPALLALAIRRWVGAARLEVVAKPLDGAAVLVLVVFAFGVMDGVQARLLADPLWVAGGLVAAFGVNFGLNGLTALALIPFLDRRTALTAGLLAGNRNQAVFLAVLPAAADPSILLFFAIGQIPMFVGPFVLRPAYARLRRA</sequence>
<comment type="subcellular location">
    <subcellularLocation>
        <location evidence="1">Membrane</location>
        <topology evidence="1">Multi-pass membrane protein</topology>
    </subcellularLocation>
</comment>
<feature type="transmembrane region" description="Helical" evidence="5">
    <location>
        <begin position="189"/>
        <end position="214"/>
    </location>
</feature>
<protein>
    <recommendedName>
        <fullName evidence="8">Bile acid:sodium symporter</fullName>
    </recommendedName>
</protein>
<evidence type="ECO:0000256" key="3">
    <source>
        <dbReference type="ARBA" id="ARBA00022989"/>
    </source>
</evidence>
<dbReference type="GO" id="GO:0016020">
    <property type="term" value="C:membrane"/>
    <property type="evidence" value="ECO:0007669"/>
    <property type="project" value="UniProtKB-SubCell"/>
</dbReference>
<keyword evidence="7" id="KW-1185">Reference proteome</keyword>
<reference evidence="6 7" key="1">
    <citation type="submission" date="2020-03" db="EMBL/GenBank/DDBJ databases">
        <authorList>
            <person name="Sun Q."/>
        </authorList>
    </citation>
    <scope>NUCLEOTIDE SEQUENCE [LARGE SCALE GENOMIC DNA]</scope>
    <source>
        <strain evidence="6 7">JC162</strain>
    </source>
</reference>
<gene>
    <name evidence="6" type="ORF">GWK16_02800</name>
</gene>
<evidence type="ECO:0000256" key="5">
    <source>
        <dbReference type="SAM" id="Phobius"/>
    </source>
</evidence>
<organism evidence="6 7">
    <name type="scientific">Neoroseomonas marina</name>
    <dbReference type="NCBI Taxonomy" id="1232220"/>
    <lineage>
        <taxon>Bacteria</taxon>
        <taxon>Pseudomonadati</taxon>
        <taxon>Pseudomonadota</taxon>
        <taxon>Alphaproteobacteria</taxon>
        <taxon>Acetobacterales</taxon>
        <taxon>Acetobacteraceae</taxon>
        <taxon>Neoroseomonas</taxon>
    </lineage>
</organism>
<evidence type="ECO:0000313" key="7">
    <source>
        <dbReference type="Proteomes" id="UP000548582"/>
    </source>
</evidence>
<feature type="transmembrane region" description="Helical" evidence="5">
    <location>
        <begin position="92"/>
        <end position="115"/>
    </location>
</feature>
<evidence type="ECO:0000256" key="2">
    <source>
        <dbReference type="ARBA" id="ARBA00022692"/>
    </source>
</evidence>
<dbReference type="InterPro" id="IPR002657">
    <property type="entry name" value="BilAc:Na_symport/Acr3"/>
</dbReference>
<feature type="transmembrane region" description="Helical" evidence="5">
    <location>
        <begin position="65"/>
        <end position="86"/>
    </location>
</feature>
<dbReference type="Proteomes" id="UP000548582">
    <property type="component" value="Unassembled WGS sequence"/>
</dbReference>
<dbReference type="InterPro" id="IPR038770">
    <property type="entry name" value="Na+/solute_symporter_sf"/>
</dbReference>
<proteinExistence type="predicted"/>
<dbReference type="AlphaFoldDB" id="A0A848E7T6"/>
<dbReference type="Pfam" id="PF01758">
    <property type="entry name" value="SBF"/>
    <property type="match status" value="1"/>
</dbReference>
<feature type="transmembrane region" description="Helical" evidence="5">
    <location>
        <begin position="33"/>
        <end position="53"/>
    </location>
</feature>
<evidence type="ECO:0000256" key="1">
    <source>
        <dbReference type="ARBA" id="ARBA00004141"/>
    </source>
</evidence>
<feature type="transmembrane region" description="Helical" evidence="5">
    <location>
        <begin position="157"/>
        <end position="177"/>
    </location>
</feature>
<evidence type="ECO:0000313" key="6">
    <source>
        <dbReference type="EMBL" id="NMJ40156.1"/>
    </source>
</evidence>
<keyword evidence="4 5" id="KW-0472">Membrane</keyword>
<dbReference type="Gene3D" id="1.20.1530.20">
    <property type="match status" value="1"/>
</dbReference>
<evidence type="ECO:0000256" key="4">
    <source>
        <dbReference type="ARBA" id="ARBA00023136"/>
    </source>
</evidence>
<feature type="transmembrane region" description="Helical" evidence="5">
    <location>
        <begin position="127"/>
        <end position="145"/>
    </location>
</feature>
<comment type="caution">
    <text evidence="6">The sequence shown here is derived from an EMBL/GenBank/DDBJ whole genome shotgun (WGS) entry which is preliminary data.</text>
</comment>
<accession>A0A848E7T6</accession>